<dbReference type="EMBL" id="GECZ01023322">
    <property type="protein sequence ID" value="JAS46447.1"/>
    <property type="molecule type" value="Transcribed_RNA"/>
</dbReference>
<dbReference type="GO" id="GO:0051959">
    <property type="term" value="F:dynein light intermediate chain binding"/>
    <property type="evidence" value="ECO:0007669"/>
    <property type="project" value="InterPro"/>
</dbReference>
<name>A0A1B6F8A4_9HEMI</name>
<organism evidence="3">
    <name type="scientific">Cuerna arida</name>
    <dbReference type="NCBI Taxonomy" id="1464854"/>
    <lineage>
        <taxon>Eukaryota</taxon>
        <taxon>Metazoa</taxon>
        <taxon>Ecdysozoa</taxon>
        <taxon>Arthropoda</taxon>
        <taxon>Hexapoda</taxon>
        <taxon>Insecta</taxon>
        <taxon>Pterygota</taxon>
        <taxon>Neoptera</taxon>
        <taxon>Paraneoptera</taxon>
        <taxon>Hemiptera</taxon>
        <taxon>Auchenorrhyncha</taxon>
        <taxon>Membracoidea</taxon>
        <taxon>Cicadellidae</taxon>
        <taxon>Cicadellinae</taxon>
        <taxon>Proconiini</taxon>
        <taxon>Cuerna</taxon>
    </lineage>
</organism>
<dbReference type="AlphaFoldDB" id="A0A1B6F8A4"/>
<feature type="domain" description="Dynein heavy chain tail" evidence="2">
    <location>
        <begin position="1"/>
        <end position="166"/>
    </location>
</feature>
<gene>
    <name evidence="3" type="ORF">g.2854</name>
</gene>
<dbReference type="GO" id="GO:0045505">
    <property type="term" value="F:dynein intermediate chain binding"/>
    <property type="evidence" value="ECO:0007669"/>
    <property type="project" value="InterPro"/>
</dbReference>
<dbReference type="PANTHER" id="PTHR46532:SF4">
    <property type="entry name" value="AAA+ ATPASE DOMAIN-CONTAINING PROTEIN"/>
    <property type="match status" value="1"/>
</dbReference>
<evidence type="ECO:0000256" key="1">
    <source>
        <dbReference type="ARBA" id="ARBA00008887"/>
    </source>
</evidence>
<dbReference type="InterPro" id="IPR026983">
    <property type="entry name" value="DHC"/>
</dbReference>
<feature type="non-terminal residue" evidence="3">
    <location>
        <position position="237"/>
    </location>
</feature>
<protein>
    <recommendedName>
        <fullName evidence="2">Dynein heavy chain tail domain-containing protein</fullName>
    </recommendedName>
</protein>
<proteinExistence type="inferred from homology"/>
<sequence length="237" mass="27307">FNQEVVSLENEAKYFINDSFTLLRSSEEALEILLKFKHIKTREAIQKQLMKKFDPILDQFTKEVATVERIFTKGKRHPPLLRDYPPIAGAITWERQLYYRLKKPVLIFQNVKEFDNSDLKQIAFDEYLTLAKQMRAYENLKYNQWIDKSVPIVANTLKENVIKLIPLEKLLDYDKEDSKTVVPPKKAGTKTLLKSKMGKKTFSEVASSSMITSSQMSTNSSSKDGLGMGALAMTLKW</sequence>
<dbReference type="PANTHER" id="PTHR46532">
    <property type="entry name" value="MALE FERTILITY FACTOR KL5"/>
    <property type="match status" value="1"/>
</dbReference>
<dbReference type="Pfam" id="PF08385">
    <property type="entry name" value="DHC_N1"/>
    <property type="match status" value="1"/>
</dbReference>
<evidence type="ECO:0000259" key="2">
    <source>
        <dbReference type="Pfam" id="PF08385"/>
    </source>
</evidence>
<feature type="non-terminal residue" evidence="3">
    <location>
        <position position="1"/>
    </location>
</feature>
<comment type="similarity">
    <text evidence="1">Belongs to the dynein heavy chain family.</text>
</comment>
<dbReference type="GO" id="GO:0005858">
    <property type="term" value="C:axonemal dynein complex"/>
    <property type="evidence" value="ECO:0007669"/>
    <property type="project" value="TreeGrafter"/>
</dbReference>
<dbReference type="GO" id="GO:0007018">
    <property type="term" value="P:microtubule-based movement"/>
    <property type="evidence" value="ECO:0007669"/>
    <property type="project" value="InterPro"/>
</dbReference>
<dbReference type="InterPro" id="IPR013594">
    <property type="entry name" value="Dynein_heavy_tail"/>
</dbReference>
<accession>A0A1B6F8A4</accession>
<evidence type="ECO:0000313" key="3">
    <source>
        <dbReference type="EMBL" id="JAS46447.1"/>
    </source>
</evidence>
<reference evidence="3" key="1">
    <citation type="submission" date="2015-11" db="EMBL/GenBank/DDBJ databases">
        <title>De novo transcriptome assembly of four potential Pierce s Disease insect vectors from Arizona vineyards.</title>
        <authorList>
            <person name="Tassone E.E."/>
        </authorList>
    </citation>
    <scope>NUCLEOTIDE SEQUENCE</scope>
</reference>